<name>A0A433D5H0_9FUNG</name>
<comment type="caution">
    <text evidence="2">The sequence shown here is derived from an EMBL/GenBank/DDBJ whole genome shotgun (WGS) entry which is preliminary data.</text>
</comment>
<keyword evidence="3" id="KW-1185">Reference proteome</keyword>
<evidence type="ECO:0000313" key="3">
    <source>
        <dbReference type="Proteomes" id="UP000268093"/>
    </source>
</evidence>
<evidence type="ECO:0000313" key="2">
    <source>
        <dbReference type="EMBL" id="RUP46096.1"/>
    </source>
</evidence>
<dbReference type="EMBL" id="RBNI01006328">
    <property type="protein sequence ID" value="RUP46096.1"/>
    <property type="molecule type" value="Genomic_DNA"/>
</dbReference>
<proteinExistence type="predicted"/>
<accession>A0A433D5H0</accession>
<evidence type="ECO:0000256" key="1">
    <source>
        <dbReference type="SAM" id="MobiDB-lite"/>
    </source>
</evidence>
<feature type="region of interest" description="Disordered" evidence="1">
    <location>
        <begin position="372"/>
        <end position="391"/>
    </location>
</feature>
<feature type="region of interest" description="Disordered" evidence="1">
    <location>
        <begin position="47"/>
        <end position="119"/>
    </location>
</feature>
<reference evidence="2 3" key="1">
    <citation type="journal article" date="2018" name="New Phytol.">
        <title>Phylogenomics of Endogonaceae and evolution of mycorrhizas within Mucoromycota.</title>
        <authorList>
            <person name="Chang Y."/>
            <person name="Desiro A."/>
            <person name="Na H."/>
            <person name="Sandor L."/>
            <person name="Lipzen A."/>
            <person name="Clum A."/>
            <person name="Barry K."/>
            <person name="Grigoriev I.V."/>
            <person name="Martin F.M."/>
            <person name="Stajich J.E."/>
            <person name="Smith M.E."/>
            <person name="Bonito G."/>
            <person name="Spatafora J.W."/>
        </authorList>
    </citation>
    <scope>NUCLEOTIDE SEQUENCE [LARGE SCALE GENOMIC DNA]</scope>
    <source>
        <strain evidence="2 3">GMNB39</strain>
    </source>
</reference>
<feature type="region of interest" description="Disordered" evidence="1">
    <location>
        <begin position="250"/>
        <end position="287"/>
    </location>
</feature>
<dbReference type="AlphaFoldDB" id="A0A433D5H0"/>
<sequence length="417" mass="46304">MDDRVLCFTRLLTIASSNNPPHQPETVIPLDLPAHILQRSPSRRRLFESGLPSRSSTGFVQDNINHDESSSRDAGFGGSPKLDAGRSRDTGGCRGLADLESVGGGRSSGSTGSGDMSTVNRIGVGEMAMDKEGSEVSRRMTESLLFQDAQAFLHEWRLWKRPKIDPDEHHEQSASHVMIEDGHSTVLFTLSAIIELTMGHGSFEQKQPIFTTYIPSLSRSLARILFNSIDAGEFKREAVALIDRMVSQSTRLPDHPGDRTAGADAEVPSSPPSPFQGPISERNGDRDRVRSVLSRVMHRVAWAAVVPRMRMGEKARGRKQTSNDTTHPATIRLEPVVTHPTTPPRAFLHNSYQERLTTPSLLDGTEDEILAMSDDEDGSDEDEMLLEDDTGDREDYFVDEDWDERMFCWEDDEGGVF</sequence>
<gene>
    <name evidence="2" type="ORF">BC936DRAFT_147361</name>
</gene>
<organism evidence="2 3">
    <name type="scientific">Jimgerdemannia flammicorona</name>
    <dbReference type="NCBI Taxonomy" id="994334"/>
    <lineage>
        <taxon>Eukaryota</taxon>
        <taxon>Fungi</taxon>
        <taxon>Fungi incertae sedis</taxon>
        <taxon>Mucoromycota</taxon>
        <taxon>Mucoromycotina</taxon>
        <taxon>Endogonomycetes</taxon>
        <taxon>Endogonales</taxon>
        <taxon>Endogonaceae</taxon>
        <taxon>Jimgerdemannia</taxon>
    </lineage>
</organism>
<feature type="compositionally biased region" description="Low complexity" evidence="1">
    <location>
        <begin position="108"/>
        <end position="117"/>
    </location>
</feature>
<feature type="compositionally biased region" description="Polar residues" evidence="1">
    <location>
        <begin position="52"/>
        <end position="63"/>
    </location>
</feature>
<dbReference type="Proteomes" id="UP000268093">
    <property type="component" value="Unassembled WGS sequence"/>
</dbReference>
<protein>
    <submittedName>
        <fullName evidence="2">Uncharacterized protein</fullName>
    </submittedName>
</protein>